<sequence length="58" mass="6836">MLLIFFLFLIDSEIKEEKMKKINVILVLFISLLVLFWKVPNAYANSHTYTVSHTKTFS</sequence>
<evidence type="ECO:0000256" key="1">
    <source>
        <dbReference type="SAM" id="Phobius"/>
    </source>
</evidence>
<proteinExistence type="predicted"/>
<keyword evidence="1" id="KW-1133">Transmembrane helix</keyword>
<reference evidence="2 3" key="1">
    <citation type="journal article" date="2015" name="Genome Announc.">
        <title>Expanding the biotechnology potential of lactobacilli through comparative genomics of 213 strains and associated genera.</title>
        <authorList>
            <person name="Sun Z."/>
            <person name="Harris H.M."/>
            <person name="McCann A."/>
            <person name="Guo C."/>
            <person name="Argimon S."/>
            <person name="Zhang W."/>
            <person name="Yang X."/>
            <person name="Jeffery I.B."/>
            <person name="Cooney J.C."/>
            <person name="Kagawa T.F."/>
            <person name="Liu W."/>
            <person name="Song Y."/>
            <person name="Salvetti E."/>
            <person name="Wrobel A."/>
            <person name="Rasinkangas P."/>
            <person name="Parkhill J."/>
            <person name="Rea M.C."/>
            <person name="O'Sullivan O."/>
            <person name="Ritari J."/>
            <person name="Douillard F.P."/>
            <person name="Paul Ross R."/>
            <person name="Yang R."/>
            <person name="Briner A.E."/>
            <person name="Felis G.E."/>
            <person name="de Vos W.M."/>
            <person name="Barrangou R."/>
            <person name="Klaenhammer T.R."/>
            <person name="Caufield P.W."/>
            <person name="Cui Y."/>
            <person name="Zhang H."/>
            <person name="O'Toole P.W."/>
        </authorList>
    </citation>
    <scope>NUCLEOTIDE SEQUENCE [LARGE SCALE GENOMIC DNA]</scope>
    <source>
        <strain evidence="2 3">DSM 17757</strain>
    </source>
</reference>
<dbReference type="EMBL" id="JQBR01000005">
    <property type="protein sequence ID" value="KRN66214.1"/>
    <property type="molecule type" value="Genomic_DNA"/>
</dbReference>
<dbReference type="AlphaFoldDB" id="A0A0R2IRU6"/>
<dbReference type="PATRIC" id="fig|319652.3.peg.1480"/>
<keyword evidence="1" id="KW-0812">Transmembrane</keyword>
<protein>
    <submittedName>
        <fullName evidence="2">Uncharacterized protein</fullName>
    </submittedName>
</protein>
<feature type="transmembrane region" description="Helical" evidence="1">
    <location>
        <begin position="21"/>
        <end position="39"/>
    </location>
</feature>
<dbReference type="Proteomes" id="UP000051568">
    <property type="component" value="Unassembled WGS sequence"/>
</dbReference>
<evidence type="ECO:0000313" key="3">
    <source>
        <dbReference type="Proteomes" id="UP000051568"/>
    </source>
</evidence>
<organism evidence="2 3">
    <name type="scientific">Pediococcus cellicola</name>
    <dbReference type="NCBI Taxonomy" id="319652"/>
    <lineage>
        <taxon>Bacteria</taxon>
        <taxon>Bacillati</taxon>
        <taxon>Bacillota</taxon>
        <taxon>Bacilli</taxon>
        <taxon>Lactobacillales</taxon>
        <taxon>Lactobacillaceae</taxon>
        <taxon>Pediococcus</taxon>
    </lineage>
</organism>
<comment type="caution">
    <text evidence="2">The sequence shown here is derived from an EMBL/GenBank/DDBJ whole genome shotgun (WGS) entry which is preliminary data.</text>
</comment>
<keyword evidence="1" id="KW-0472">Membrane</keyword>
<evidence type="ECO:0000313" key="2">
    <source>
        <dbReference type="EMBL" id="KRN66214.1"/>
    </source>
</evidence>
<name>A0A0R2IRU6_9LACO</name>
<accession>A0A0R2IRU6</accession>
<keyword evidence="3" id="KW-1185">Reference proteome</keyword>
<gene>
    <name evidence="2" type="ORF">IV80_GL001462</name>
</gene>